<keyword evidence="1" id="KW-0560">Oxidoreductase</keyword>
<dbReference type="CDD" id="cd19094">
    <property type="entry name" value="AKR_Tas-like"/>
    <property type="match status" value="1"/>
</dbReference>
<dbReference type="InterPro" id="IPR036812">
    <property type="entry name" value="NAD(P)_OxRdtase_dom_sf"/>
</dbReference>
<dbReference type="OrthoDB" id="9773828at2"/>
<dbReference type="SUPFAM" id="SSF51430">
    <property type="entry name" value="NAD(P)-linked oxidoreductase"/>
    <property type="match status" value="1"/>
</dbReference>
<keyword evidence="4" id="KW-1185">Reference proteome</keyword>
<dbReference type="InterPro" id="IPR020471">
    <property type="entry name" value="AKR"/>
</dbReference>
<dbReference type="KEGG" id="fmg:HYN48_04785"/>
<organism evidence="3 4">
    <name type="scientific">Flavobacterium magnum</name>
    <dbReference type="NCBI Taxonomy" id="2162713"/>
    <lineage>
        <taxon>Bacteria</taxon>
        <taxon>Pseudomonadati</taxon>
        <taxon>Bacteroidota</taxon>
        <taxon>Flavobacteriia</taxon>
        <taxon>Flavobacteriales</taxon>
        <taxon>Flavobacteriaceae</taxon>
        <taxon>Flavobacterium</taxon>
    </lineage>
</organism>
<dbReference type="PRINTS" id="PR00069">
    <property type="entry name" value="ALDKETRDTASE"/>
</dbReference>
<dbReference type="GO" id="GO:0016491">
    <property type="term" value="F:oxidoreductase activity"/>
    <property type="evidence" value="ECO:0007669"/>
    <property type="project" value="UniProtKB-KW"/>
</dbReference>
<dbReference type="RefSeq" id="WP_108370040.1">
    <property type="nucleotide sequence ID" value="NZ_CP028811.1"/>
</dbReference>
<evidence type="ECO:0000259" key="2">
    <source>
        <dbReference type="Pfam" id="PF00248"/>
    </source>
</evidence>
<dbReference type="InterPro" id="IPR050523">
    <property type="entry name" value="AKR_Detox_Biosynth"/>
</dbReference>
<dbReference type="Pfam" id="PF00248">
    <property type="entry name" value="Aldo_ket_red"/>
    <property type="match status" value="1"/>
</dbReference>
<evidence type="ECO:0000313" key="3">
    <source>
        <dbReference type="EMBL" id="AWA29456.1"/>
    </source>
</evidence>
<dbReference type="PANTHER" id="PTHR43364">
    <property type="entry name" value="NADH-SPECIFIC METHYLGLYOXAL REDUCTASE-RELATED"/>
    <property type="match status" value="1"/>
</dbReference>
<sequence>MNYVFLPGTTTEVSTLCLGTMTFGRQNTEAEAHAQIEMALDSGINFMDTAEMYPVPALEKNYGATEKIIGSWLKKSGKRHNMVLATKMAGANRGLPFVREDLRYTPATIRLSVEKSLNRLQTDYIDLFQLHWPERKSNMFGQLGFQISEDAWEDNTKAVLETMAILVSEGKIRHFGISNETPWGLMRFLEESKKHGLPKPVTIQNPYSLVNRTLEIGISEILFREKVGLLAYSPLGFGILTGKYGMGQYQQEARLNLFPNFTRYNSKEARDAAACYVDLANQHGISPAQLALAFIQAQPWVSSTIVGATTLGQLSENIGSVHVVLTPEIISGIERIHTKFPNPAP</sequence>
<evidence type="ECO:0000256" key="1">
    <source>
        <dbReference type="ARBA" id="ARBA00023002"/>
    </source>
</evidence>
<accession>A0A2S0RCP2</accession>
<dbReference type="Proteomes" id="UP000244193">
    <property type="component" value="Chromosome"/>
</dbReference>
<dbReference type="InterPro" id="IPR023210">
    <property type="entry name" value="NADP_OxRdtase_dom"/>
</dbReference>
<gene>
    <name evidence="3" type="ORF">HYN48_04785</name>
</gene>
<dbReference type="PANTHER" id="PTHR43364:SF4">
    <property type="entry name" value="NAD(P)-LINKED OXIDOREDUCTASE SUPERFAMILY PROTEIN"/>
    <property type="match status" value="1"/>
</dbReference>
<dbReference type="AlphaFoldDB" id="A0A2S0RCP2"/>
<feature type="domain" description="NADP-dependent oxidoreductase" evidence="2">
    <location>
        <begin position="16"/>
        <end position="336"/>
    </location>
</feature>
<proteinExistence type="predicted"/>
<dbReference type="Gene3D" id="3.20.20.100">
    <property type="entry name" value="NADP-dependent oxidoreductase domain"/>
    <property type="match status" value="1"/>
</dbReference>
<evidence type="ECO:0000313" key="4">
    <source>
        <dbReference type="Proteomes" id="UP000244193"/>
    </source>
</evidence>
<name>A0A2S0RCP2_9FLAO</name>
<reference evidence="3 4" key="1">
    <citation type="submission" date="2018-04" db="EMBL/GenBank/DDBJ databases">
        <title>Genome sequencing of Flavobacterium sp. HYN0048.</title>
        <authorList>
            <person name="Yi H."/>
            <person name="Baek C."/>
        </authorList>
    </citation>
    <scope>NUCLEOTIDE SEQUENCE [LARGE SCALE GENOMIC DNA]</scope>
    <source>
        <strain evidence="3 4">HYN0048</strain>
    </source>
</reference>
<protein>
    <submittedName>
        <fullName evidence="3">Aldo/keto reductase</fullName>
    </submittedName>
</protein>
<dbReference type="EMBL" id="CP028811">
    <property type="protein sequence ID" value="AWA29456.1"/>
    <property type="molecule type" value="Genomic_DNA"/>
</dbReference>